<organism evidence="2 3">
    <name type="scientific">Brumicola pallidula DSM 14239 = ACAM 615</name>
    <dbReference type="NCBI Taxonomy" id="1121922"/>
    <lineage>
        <taxon>Bacteria</taxon>
        <taxon>Pseudomonadati</taxon>
        <taxon>Pseudomonadota</taxon>
        <taxon>Gammaproteobacteria</taxon>
        <taxon>Alteromonadales</taxon>
        <taxon>Alteromonadaceae</taxon>
        <taxon>Brumicola</taxon>
    </lineage>
</organism>
<dbReference type="NCBIfam" id="NF033573">
    <property type="entry name" value="transpos_IS200"/>
    <property type="match status" value="1"/>
</dbReference>
<sequence length="147" mass="16924">MKQHQFEFIGLKAFHALTILWPMDKDNDIRTGRHVVFMMHVHLVFVTKYRRGVFTKEILDGLRPIFASVCIDFEAEIIEFDGEDDHVHLLVNYPPKVAVSKLVNSLKGISSLMIRKKKYPSIQKKLWGAHCGRLATLRGAVVVRQLL</sequence>
<accession>K6YBV5</accession>
<keyword evidence="3" id="KW-1185">Reference proteome</keyword>
<evidence type="ECO:0000313" key="2">
    <source>
        <dbReference type="EMBL" id="GAC30224.1"/>
    </source>
</evidence>
<dbReference type="GO" id="GO:0003677">
    <property type="term" value="F:DNA binding"/>
    <property type="evidence" value="ECO:0007669"/>
    <property type="project" value="InterPro"/>
</dbReference>
<proteinExistence type="predicted"/>
<dbReference type="Gene3D" id="3.30.70.1290">
    <property type="entry name" value="Transposase IS200-like"/>
    <property type="match status" value="1"/>
</dbReference>
<dbReference type="AlphaFoldDB" id="K6YBV5"/>
<dbReference type="Proteomes" id="UP000006251">
    <property type="component" value="Unassembled WGS sequence"/>
</dbReference>
<dbReference type="Pfam" id="PF01797">
    <property type="entry name" value="Y1_Tnp"/>
    <property type="match status" value="1"/>
</dbReference>
<protein>
    <submittedName>
        <fullName evidence="2">Transposase</fullName>
    </submittedName>
</protein>
<dbReference type="GO" id="GO:0006313">
    <property type="term" value="P:DNA transposition"/>
    <property type="evidence" value="ECO:0007669"/>
    <property type="project" value="InterPro"/>
</dbReference>
<dbReference type="SMART" id="SM01321">
    <property type="entry name" value="Y1_Tnp"/>
    <property type="match status" value="1"/>
</dbReference>
<dbReference type="EMBL" id="BAEQ01000054">
    <property type="protein sequence ID" value="GAC30224.1"/>
    <property type="molecule type" value="Genomic_DNA"/>
</dbReference>
<reference evidence="3" key="1">
    <citation type="journal article" date="2014" name="Environ. Microbiol.">
        <title>Comparative genomics of the marine bacterial genus Glaciecola reveals the high degree of genomic diversity and genomic characteristic for cold adaptation.</title>
        <authorList>
            <person name="Qin Q.L."/>
            <person name="Xie B.B."/>
            <person name="Yu Y."/>
            <person name="Shu Y.L."/>
            <person name="Rong J.C."/>
            <person name="Zhang Y.J."/>
            <person name="Zhao D.L."/>
            <person name="Chen X.L."/>
            <person name="Zhang X.Y."/>
            <person name="Chen B."/>
            <person name="Zhou B.C."/>
            <person name="Zhang Y.Z."/>
        </authorList>
    </citation>
    <scope>NUCLEOTIDE SEQUENCE [LARGE SCALE GENOMIC DNA]</scope>
    <source>
        <strain evidence="3">ACAM 615</strain>
    </source>
</reference>
<name>K6YBV5_9ALTE</name>
<dbReference type="PANTHER" id="PTHR33360">
    <property type="entry name" value="TRANSPOSASE FOR INSERTION SEQUENCE ELEMENT IS200"/>
    <property type="match status" value="1"/>
</dbReference>
<dbReference type="InterPro" id="IPR036515">
    <property type="entry name" value="Transposase_17_sf"/>
</dbReference>
<dbReference type="SUPFAM" id="SSF143422">
    <property type="entry name" value="Transposase IS200-like"/>
    <property type="match status" value="1"/>
</dbReference>
<evidence type="ECO:0000313" key="3">
    <source>
        <dbReference type="Proteomes" id="UP000006251"/>
    </source>
</evidence>
<feature type="domain" description="Transposase IS200-like" evidence="1">
    <location>
        <begin position="36"/>
        <end position="145"/>
    </location>
</feature>
<gene>
    <name evidence="2" type="ORF">GPAL_3376</name>
</gene>
<dbReference type="InterPro" id="IPR002686">
    <property type="entry name" value="Transposase_17"/>
</dbReference>
<dbReference type="PANTHER" id="PTHR33360:SF2">
    <property type="entry name" value="TRANSPOSASE FOR INSERTION SEQUENCE ELEMENT IS200"/>
    <property type="match status" value="1"/>
</dbReference>
<evidence type="ECO:0000259" key="1">
    <source>
        <dbReference type="SMART" id="SM01321"/>
    </source>
</evidence>
<comment type="caution">
    <text evidence="2">The sequence shown here is derived from an EMBL/GenBank/DDBJ whole genome shotgun (WGS) entry which is preliminary data.</text>
</comment>
<dbReference type="GO" id="GO:0004803">
    <property type="term" value="F:transposase activity"/>
    <property type="evidence" value="ECO:0007669"/>
    <property type="project" value="InterPro"/>
</dbReference>